<dbReference type="EMBL" id="KQ257456">
    <property type="protein sequence ID" value="KND00557.1"/>
    <property type="molecule type" value="Genomic_DNA"/>
</dbReference>
<feature type="domain" description="Methyltransferase" evidence="9">
    <location>
        <begin position="67"/>
        <end position="214"/>
    </location>
</feature>
<dbReference type="EC" id="2.1.1.137" evidence="4"/>
<dbReference type="OMA" id="LFNIFEP"/>
<proteinExistence type="inferred from homology"/>
<dbReference type="STRING" id="645134.A0A0L0HHJ0"/>
<organism evidence="10 11">
    <name type="scientific">Spizellomyces punctatus (strain DAOM BR117)</name>
    <dbReference type="NCBI Taxonomy" id="645134"/>
    <lineage>
        <taxon>Eukaryota</taxon>
        <taxon>Fungi</taxon>
        <taxon>Fungi incertae sedis</taxon>
        <taxon>Chytridiomycota</taxon>
        <taxon>Chytridiomycota incertae sedis</taxon>
        <taxon>Chytridiomycetes</taxon>
        <taxon>Spizellomycetales</taxon>
        <taxon>Spizellomycetaceae</taxon>
        <taxon>Spizellomyces</taxon>
    </lineage>
</organism>
<dbReference type="InterPro" id="IPR029063">
    <property type="entry name" value="SAM-dependent_MTases_sf"/>
</dbReference>
<dbReference type="Gene3D" id="3.40.5.100">
    <property type="match status" value="1"/>
</dbReference>
<name>A0A0L0HHJ0_SPIPD</name>
<comment type="similarity">
    <text evidence="3">Belongs to the methyltransferase superfamily. Arsenite methyltransferase family.</text>
</comment>
<sequence>MSTDGHYDNIKDYYGKVLSSTKDLKTSACCAAEKPHPIIRQHLLQIPEAVLSRFYGCGNPVPLGIEGLSVLDLGCGTGRDCYLAAGLVGPKGAVIGVDMTEEQLKVARNSLQEFEQNIGYKPNMRFVQGFIEALDDIIPSSSIDVCISNCVINLSPDKEAVLRGVYNALKPGGEFYFSDVYADRRIPAHVQSQKVLQGECLAGALYVQDFLRLCHKIGFTEPRRLSTSTIDVTDPDLSDICGNIKFYSITYRLFKLPELESICEDYGQVATYLGTLQGHKHYYDLDDHHQFVTGKPMLVCGNTADMVGQSWLGKHFKVEGDRSVHFGVFECGTGKENDNGRAGPCC</sequence>
<gene>
    <name evidence="10" type="ORF">SPPG_04865</name>
</gene>
<keyword evidence="11" id="KW-1185">Reference proteome</keyword>
<reference evidence="10 11" key="1">
    <citation type="submission" date="2009-08" db="EMBL/GenBank/DDBJ databases">
        <title>The Genome Sequence of Spizellomyces punctatus strain DAOM BR117.</title>
        <authorList>
            <consortium name="The Broad Institute Genome Sequencing Platform"/>
            <person name="Russ C."/>
            <person name="Cuomo C."/>
            <person name="Shea T."/>
            <person name="Young S.K."/>
            <person name="Zeng Q."/>
            <person name="Koehrsen M."/>
            <person name="Haas B."/>
            <person name="Borodovsky M."/>
            <person name="Guigo R."/>
            <person name="Alvarado L."/>
            <person name="Berlin A."/>
            <person name="Bochicchio J."/>
            <person name="Borenstein D."/>
            <person name="Chapman S."/>
            <person name="Chen Z."/>
            <person name="Engels R."/>
            <person name="Freedman E."/>
            <person name="Gellesch M."/>
            <person name="Goldberg J."/>
            <person name="Griggs A."/>
            <person name="Gujja S."/>
            <person name="Heiman D."/>
            <person name="Hepburn T."/>
            <person name="Howarth C."/>
            <person name="Jen D."/>
            <person name="Larson L."/>
            <person name="Lewis B."/>
            <person name="Mehta T."/>
            <person name="Park D."/>
            <person name="Pearson M."/>
            <person name="Roberts A."/>
            <person name="Saif S."/>
            <person name="Shenoy N."/>
            <person name="Sisk P."/>
            <person name="Stolte C."/>
            <person name="Sykes S."/>
            <person name="Thomson T."/>
            <person name="Walk T."/>
            <person name="White J."/>
            <person name="Yandava C."/>
            <person name="Burger G."/>
            <person name="Gray M.W."/>
            <person name="Holland P.W.H."/>
            <person name="King N."/>
            <person name="Lang F.B.F."/>
            <person name="Roger A.J."/>
            <person name="Ruiz-Trillo I."/>
            <person name="Lander E."/>
            <person name="Nusbaum C."/>
        </authorList>
    </citation>
    <scope>NUCLEOTIDE SEQUENCE [LARGE SCALE GENOMIC DNA]</scope>
    <source>
        <strain evidence="10 11">DAOM BR117</strain>
    </source>
</reference>
<dbReference type="InParanoid" id="A0A0L0HHJ0"/>
<keyword evidence="2" id="KW-0949">S-adenosyl-L-methionine</keyword>
<evidence type="ECO:0000256" key="1">
    <source>
        <dbReference type="ARBA" id="ARBA00022679"/>
    </source>
</evidence>
<evidence type="ECO:0000313" key="11">
    <source>
        <dbReference type="Proteomes" id="UP000053201"/>
    </source>
</evidence>
<dbReference type="InterPro" id="IPR025714">
    <property type="entry name" value="Methyltranfer_dom"/>
</dbReference>
<dbReference type="CDD" id="cd02440">
    <property type="entry name" value="AdoMet_MTases"/>
    <property type="match status" value="1"/>
</dbReference>
<evidence type="ECO:0000256" key="2">
    <source>
        <dbReference type="ARBA" id="ARBA00022691"/>
    </source>
</evidence>
<evidence type="ECO:0000256" key="6">
    <source>
        <dbReference type="ARBA" id="ARBA00047941"/>
    </source>
</evidence>
<dbReference type="Proteomes" id="UP000053201">
    <property type="component" value="Unassembled WGS sequence"/>
</dbReference>
<dbReference type="eggNOG" id="ENOG502QQD6">
    <property type="taxonomic scope" value="Eukaryota"/>
</dbReference>
<evidence type="ECO:0000256" key="7">
    <source>
        <dbReference type="ARBA" id="ARBA00047943"/>
    </source>
</evidence>
<dbReference type="GO" id="GO:0030791">
    <property type="term" value="F:arsenite methyltransferase activity"/>
    <property type="evidence" value="ECO:0007669"/>
    <property type="project" value="UniProtKB-EC"/>
</dbReference>
<evidence type="ECO:0000256" key="5">
    <source>
        <dbReference type="ARBA" id="ARBA00034545"/>
    </source>
</evidence>
<accession>A0A0L0HHJ0</accession>
<evidence type="ECO:0000256" key="4">
    <source>
        <dbReference type="ARBA" id="ARBA00034521"/>
    </source>
</evidence>
<evidence type="ECO:0000256" key="8">
    <source>
        <dbReference type="ARBA" id="ARBA00048428"/>
    </source>
</evidence>
<evidence type="ECO:0000313" key="10">
    <source>
        <dbReference type="EMBL" id="KND00557.1"/>
    </source>
</evidence>
<dbReference type="InterPro" id="IPR026669">
    <property type="entry name" value="Arsenite_MeTrfase-like"/>
</dbReference>
<dbReference type="GeneID" id="27688293"/>
<comment type="catalytic activity">
    <reaction evidence="7">
        <text>arsenic triglutathione + 2 [thioredoxin]-dithiol + 2 S-adenosyl-L-methionine + H2O = dimethylarsinous acid + 2 [thioredoxin]-disulfide + 3 glutathione + 2 S-adenosyl-L-homocysteine + 2 H(+)</text>
        <dbReference type="Rhea" id="RHEA:69464"/>
        <dbReference type="Rhea" id="RHEA-COMP:10698"/>
        <dbReference type="Rhea" id="RHEA-COMP:10700"/>
        <dbReference type="ChEBI" id="CHEBI:15377"/>
        <dbReference type="ChEBI" id="CHEBI:15378"/>
        <dbReference type="ChEBI" id="CHEBI:23808"/>
        <dbReference type="ChEBI" id="CHEBI:29950"/>
        <dbReference type="ChEBI" id="CHEBI:50058"/>
        <dbReference type="ChEBI" id="CHEBI:57856"/>
        <dbReference type="ChEBI" id="CHEBI:57925"/>
        <dbReference type="ChEBI" id="CHEBI:59789"/>
        <dbReference type="ChEBI" id="CHEBI:183640"/>
        <dbReference type="EC" id="2.1.1.137"/>
    </reaction>
</comment>
<protein>
    <recommendedName>
        <fullName evidence="5">Arsenite methyltransferase</fullName>
        <ecNumber evidence="4">2.1.1.137</ecNumber>
    </recommendedName>
</protein>
<evidence type="ECO:0000259" key="9">
    <source>
        <dbReference type="Pfam" id="PF13847"/>
    </source>
</evidence>
<dbReference type="OrthoDB" id="8300214at2759"/>
<keyword evidence="1" id="KW-0808">Transferase</keyword>
<dbReference type="VEuPathDB" id="FungiDB:SPPG_04865"/>
<dbReference type="Gene3D" id="3.40.50.150">
    <property type="entry name" value="Vaccinia Virus protein VP39"/>
    <property type="match status" value="1"/>
</dbReference>
<dbReference type="SUPFAM" id="SSF53335">
    <property type="entry name" value="S-adenosyl-L-methionine-dependent methyltransferases"/>
    <property type="match status" value="1"/>
</dbReference>
<dbReference type="PANTHER" id="PTHR43675:SF8">
    <property type="entry name" value="ARSENITE METHYLTRANSFERASE"/>
    <property type="match status" value="1"/>
</dbReference>
<comment type="catalytic activity">
    <reaction evidence="6">
        <text>arsenic triglutathione + [thioredoxin]-dithiol + S-adenosyl-L-methionine + 2 H2O = methylarsonous acid + [thioredoxin]-disulfide + 3 glutathione + S-adenosyl-L-homocysteine + H(+)</text>
        <dbReference type="Rhea" id="RHEA:69460"/>
        <dbReference type="Rhea" id="RHEA-COMP:10698"/>
        <dbReference type="Rhea" id="RHEA-COMP:10700"/>
        <dbReference type="ChEBI" id="CHEBI:15377"/>
        <dbReference type="ChEBI" id="CHEBI:15378"/>
        <dbReference type="ChEBI" id="CHEBI:17826"/>
        <dbReference type="ChEBI" id="CHEBI:29950"/>
        <dbReference type="ChEBI" id="CHEBI:50058"/>
        <dbReference type="ChEBI" id="CHEBI:57856"/>
        <dbReference type="ChEBI" id="CHEBI:57925"/>
        <dbReference type="ChEBI" id="CHEBI:59789"/>
        <dbReference type="ChEBI" id="CHEBI:183640"/>
        <dbReference type="EC" id="2.1.1.137"/>
    </reaction>
</comment>
<dbReference type="Pfam" id="PF13847">
    <property type="entry name" value="Methyltransf_31"/>
    <property type="match status" value="1"/>
</dbReference>
<dbReference type="AlphaFoldDB" id="A0A0L0HHJ0"/>
<dbReference type="RefSeq" id="XP_016608596.1">
    <property type="nucleotide sequence ID" value="XM_016753103.1"/>
</dbReference>
<evidence type="ECO:0000256" key="3">
    <source>
        <dbReference type="ARBA" id="ARBA00034487"/>
    </source>
</evidence>
<dbReference type="PANTHER" id="PTHR43675">
    <property type="entry name" value="ARSENITE METHYLTRANSFERASE"/>
    <property type="match status" value="1"/>
</dbReference>
<comment type="catalytic activity">
    <reaction evidence="8">
        <text>arsenic triglutathione + 3 [thioredoxin]-dithiol + 3 S-adenosyl-L-methionine = trimethylarsine + 3 [thioredoxin]-disulfide + 3 glutathione + 3 S-adenosyl-L-homocysteine + 3 H(+)</text>
        <dbReference type="Rhea" id="RHEA:69432"/>
        <dbReference type="Rhea" id="RHEA-COMP:10698"/>
        <dbReference type="Rhea" id="RHEA-COMP:10700"/>
        <dbReference type="ChEBI" id="CHEBI:15378"/>
        <dbReference type="ChEBI" id="CHEBI:27130"/>
        <dbReference type="ChEBI" id="CHEBI:29950"/>
        <dbReference type="ChEBI" id="CHEBI:50058"/>
        <dbReference type="ChEBI" id="CHEBI:57856"/>
        <dbReference type="ChEBI" id="CHEBI:57925"/>
        <dbReference type="ChEBI" id="CHEBI:59789"/>
        <dbReference type="ChEBI" id="CHEBI:183640"/>
        <dbReference type="EC" id="2.1.1.137"/>
    </reaction>
</comment>